<keyword evidence="1" id="KW-0805">Transcription regulation</keyword>
<dbReference type="InterPro" id="IPR050204">
    <property type="entry name" value="AraC_XylS_family_regulators"/>
</dbReference>
<name>A0ABV7J918_9RHOB</name>
<evidence type="ECO:0000259" key="4">
    <source>
        <dbReference type="PROSITE" id="PS01124"/>
    </source>
</evidence>
<reference evidence="6" key="1">
    <citation type="journal article" date="2019" name="Int. J. Syst. Evol. Microbiol.">
        <title>The Global Catalogue of Microorganisms (GCM) 10K type strain sequencing project: providing services to taxonomists for standard genome sequencing and annotation.</title>
        <authorList>
            <consortium name="The Broad Institute Genomics Platform"/>
            <consortium name="The Broad Institute Genome Sequencing Center for Infectious Disease"/>
            <person name="Wu L."/>
            <person name="Ma J."/>
        </authorList>
    </citation>
    <scope>NUCLEOTIDE SEQUENCE [LARGE SCALE GENOMIC DNA]</scope>
    <source>
        <strain evidence="6">KCTC 52039</strain>
    </source>
</reference>
<dbReference type="InterPro" id="IPR018060">
    <property type="entry name" value="HTH_AraC"/>
</dbReference>
<dbReference type="SMART" id="SM00342">
    <property type="entry name" value="HTH_ARAC"/>
    <property type="match status" value="1"/>
</dbReference>
<accession>A0ABV7J918</accession>
<evidence type="ECO:0000256" key="3">
    <source>
        <dbReference type="ARBA" id="ARBA00023163"/>
    </source>
</evidence>
<dbReference type="Gene3D" id="1.10.10.60">
    <property type="entry name" value="Homeodomain-like"/>
    <property type="match status" value="1"/>
</dbReference>
<dbReference type="Proteomes" id="UP001595547">
    <property type="component" value="Unassembled WGS sequence"/>
</dbReference>
<evidence type="ECO:0000256" key="1">
    <source>
        <dbReference type="ARBA" id="ARBA00023015"/>
    </source>
</evidence>
<comment type="caution">
    <text evidence="5">The sequence shown here is derived from an EMBL/GenBank/DDBJ whole genome shotgun (WGS) entry which is preliminary data.</text>
</comment>
<dbReference type="EMBL" id="JBHRTO010000003">
    <property type="protein sequence ID" value="MFC3183262.1"/>
    <property type="molecule type" value="Genomic_DNA"/>
</dbReference>
<dbReference type="Pfam" id="PF12833">
    <property type="entry name" value="HTH_18"/>
    <property type="match status" value="1"/>
</dbReference>
<dbReference type="InterPro" id="IPR009057">
    <property type="entry name" value="Homeodomain-like_sf"/>
</dbReference>
<evidence type="ECO:0000313" key="6">
    <source>
        <dbReference type="Proteomes" id="UP001595547"/>
    </source>
</evidence>
<evidence type="ECO:0000256" key="2">
    <source>
        <dbReference type="ARBA" id="ARBA00023125"/>
    </source>
</evidence>
<keyword evidence="6" id="KW-1185">Reference proteome</keyword>
<organism evidence="5 6">
    <name type="scientific">Cypionkella sinensis</name>
    <dbReference type="NCBI Taxonomy" id="1756043"/>
    <lineage>
        <taxon>Bacteria</taxon>
        <taxon>Pseudomonadati</taxon>
        <taxon>Pseudomonadota</taxon>
        <taxon>Alphaproteobacteria</taxon>
        <taxon>Rhodobacterales</taxon>
        <taxon>Paracoccaceae</taxon>
        <taxon>Cypionkella</taxon>
    </lineage>
</organism>
<dbReference type="PANTHER" id="PTHR46796">
    <property type="entry name" value="HTH-TYPE TRANSCRIPTIONAL ACTIVATOR RHAS-RELATED"/>
    <property type="match status" value="1"/>
</dbReference>
<evidence type="ECO:0000313" key="5">
    <source>
        <dbReference type="EMBL" id="MFC3183262.1"/>
    </source>
</evidence>
<protein>
    <submittedName>
        <fullName evidence="5">Helix-turn-helix transcriptional regulator</fullName>
    </submittedName>
</protein>
<gene>
    <name evidence="5" type="ORF">ACFOGH_19875</name>
</gene>
<dbReference type="PROSITE" id="PS01124">
    <property type="entry name" value="HTH_ARAC_FAMILY_2"/>
    <property type="match status" value="1"/>
</dbReference>
<proteinExistence type="predicted"/>
<dbReference type="PANTHER" id="PTHR46796:SF12">
    <property type="entry name" value="HTH-TYPE DNA-BINDING TRANSCRIPTIONAL ACTIVATOR EUTR"/>
    <property type="match status" value="1"/>
</dbReference>
<keyword evidence="2" id="KW-0238">DNA-binding</keyword>
<feature type="domain" description="HTH araC/xylS-type" evidence="4">
    <location>
        <begin position="181"/>
        <end position="279"/>
    </location>
</feature>
<dbReference type="SUPFAM" id="SSF46689">
    <property type="entry name" value="Homeodomain-like"/>
    <property type="match status" value="2"/>
</dbReference>
<dbReference type="RefSeq" id="WP_380074947.1">
    <property type="nucleotide sequence ID" value="NZ_JBHRTO010000003.1"/>
</dbReference>
<sequence>MPQLFHRTDRFRFLEPDGRLAVRRLCPDALVLARVWSTGHEIALEEPERLTVLFPWAGRITCAVRGDVIAAEAGGILAFPPNRRQTVVEPPQNGAYIADVLTLPLRVLEDIQRAENLRPGSIPLRPKVLNAAMSRIRQRTGHTLTTGVLEPAVHSDMAVDLALALADPAQPGRSAGMRRVGQAVDLMRGHFAESISMTAVARDLGCSVRSLQIAFREAGHANPQAVLAGIRLDSARVKLLSGQGSVTTCALDSGISHLGRFAHAYRRRFGETPGITLAAMG</sequence>
<keyword evidence="3" id="KW-0804">Transcription</keyword>